<protein>
    <submittedName>
        <fullName evidence="3">Acyltransferase family protein</fullName>
        <ecNumber evidence="3">2.3.1.-</ecNumber>
        <ecNumber evidence="3">3.1.26.5</ecNumber>
    </submittedName>
</protein>
<dbReference type="GO" id="GO:0004526">
    <property type="term" value="F:ribonuclease P activity"/>
    <property type="evidence" value="ECO:0007669"/>
    <property type="project" value="UniProtKB-EC"/>
</dbReference>
<dbReference type="KEGG" id="saco:SAME_00074"/>
<feature type="transmembrane region" description="Helical" evidence="1">
    <location>
        <begin position="321"/>
        <end position="346"/>
    </location>
</feature>
<dbReference type="Proteomes" id="UP000215144">
    <property type="component" value="Chromosome 1"/>
</dbReference>
<evidence type="ECO:0000256" key="1">
    <source>
        <dbReference type="SAM" id="Phobius"/>
    </source>
</evidence>
<feature type="transmembrane region" description="Helical" evidence="1">
    <location>
        <begin position="165"/>
        <end position="188"/>
    </location>
</feature>
<dbReference type="GO" id="GO:0009103">
    <property type="term" value="P:lipopolysaccharide biosynthetic process"/>
    <property type="evidence" value="ECO:0007669"/>
    <property type="project" value="TreeGrafter"/>
</dbReference>
<feature type="transmembrane region" description="Helical" evidence="1">
    <location>
        <begin position="296"/>
        <end position="315"/>
    </location>
</feature>
<keyword evidence="3" id="KW-0808">Transferase</keyword>
<dbReference type="PANTHER" id="PTHR23028">
    <property type="entry name" value="ACETYLTRANSFERASE"/>
    <property type="match status" value="1"/>
</dbReference>
<sequence length="593" mass="67051">MRIKWFSLVRVTGLLLVLLYHFFKAQFPGGFIGVDIFFTFSGFLITALIIDEYGRTEAFDLLGFFKRRFYRIVPPLVLMVLVTIPFTFFVKPDFIADIGKQAAAALGFTTNFYEIFTGSSYESQFIPHLFVHTWSLAIETHFYIIWALVVWLLSKRNLAPTKFRGMIFLISSVLFGIGFLSMFIRSFFTDNLSLIYYSTISHSFAFYLGAIFATMSGISEVTHRFKRNSQLWLLNRVIAYMAGSFFLLLFLTFTLDFNNILTFLFGFILAALFVSTMIYSARVLHEKTPNAKEPVIITFFADISYGLYLFHWPFYVIFSQIVSNLLAVALTMFFSILFSTLSFYILEPFIAGKIPRILGLEIDLKPYWKTLVGIGAALSFLLVIVSATAPKVGKFESELLVNSLKQSQNSLTRSYMVTAGDVDALSDITIIGDSVSLRSQNAFKEIMPQAQLDAAVSRNFEDAFAIFENQVKTGTMSSTVVIAIGVNSTDGYEARTQKYVKALPKGHRLVFVTPYNAKAMSDVKAVRDYEVKLAKKYKYVEVADWYKAAVNHPEIWGDTDGVHYSDANTEGANLYVNTIQKAVEKVAKQPAKK</sequence>
<dbReference type="InterPro" id="IPR002656">
    <property type="entry name" value="Acyl_transf_3_dom"/>
</dbReference>
<keyword evidence="1" id="KW-0812">Transmembrane</keyword>
<feature type="transmembrane region" description="Helical" evidence="1">
    <location>
        <begin position="194"/>
        <end position="216"/>
    </location>
</feature>
<keyword evidence="1" id="KW-0472">Membrane</keyword>
<dbReference type="RefSeq" id="WP_095121260.1">
    <property type="nucleotide sequence ID" value="NZ_LT906454.1"/>
</dbReference>
<feature type="transmembrane region" description="Helical" evidence="1">
    <location>
        <begin position="367"/>
        <end position="389"/>
    </location>
</feature>
<dbReference type="EC" id="2.3.1.-" evidence="3"/>
<reference evidence="3 4" key="1">
    <citation type="submission" date="2017-06" db="EMBL/GenBank/DDBJ databases">
        <authorList>
            <consortium name="Pathogen Informatics"/>
        </authorList>
    </citation>
    <scope>NUCLEOTIDE SEQUENCE [LARGE SCALE GENOMIC DNA]</scope>
    <source>
        <strain evidence="3 4">NCTC11291</strain>
    </source>
</reference>
<feature type="transmembrane region" description="Helical" evidence="1">
    <location>
        <begin position="129"/>
        <end position="153"/>
    </location>
</feature>
<gene>
    <name evidence="3" type="primary">oatA</name>
    <name evidence="3" type="ORF">SAMEA4504048_00074</name>
</gene>
<name>A0A239WBU1_STRAI</name>
<feature type="transmembrane region" description="Helical" evidence="1">
    <location>
        <begin position="69"/>
        <end position="90"/>
    </location>
</feature>
<accession>A0A239WBU1</accession>
<dbReference type="GO" id="GO:0016020">
    <property type="term" value="C:membrane"/>
    <property type="evidence" value="ECO:0007669"/>
    <property type="project" value="TreeGrafter"/>
</dbReference>
<keyword evidence="3" id="KW-0378">Hydrolase</keyword>
<keyword evidence="3" id="KW-0012">Acyltransferase</keyword>
<feature type="transmembrane region" description="Helical" evidence="1">
    <location>
        <begin position="237"/>
        <end position="255"/>
    </location>
</feature>
<dbReference type="SUPFAM" id="SSF52266">
    <property type="entry name" value="SGNH hydrolase"/>
    <property type="match status" value="1"/>
</dbReference>
<evidence type="ECO:0000313" key="4">
    <source>
        <dbReference type="Proteomes" id="UP000215144"/>
    </source>
</evidence>
<dbReference type="AlphaFoldDB" id="A0A239WBU1"/>
<feature type="transmembrane region" description="Helical" evidence="1">
    <location>
        <begin position="7"/>
        <end position="23"/>
    </location>
</feature>
<feature type="transmembrane region" description="Helical" evidence="1">
    <location>
        <begin position="29"/>
        <end position="49"/>
    </location>
</feature>
<dbReference type="OrthoDB" id="9796461at2"/>
<feature type="transmembrane region" description="Helical" evidence="1">
    <location>
        <begin position="261"/>
        <end position="284"/>
    </location>
</feature>
<evidence type="ECO:0000313" key="3">
    <source>
        <dbReference type="EMBL" id="SNV31852.1"/>
    </source>
</evidence>
<feature type="domain" description="Acyltransferase 3" evidence="2">
    <location>
        <begin position="4"/>
        <end position="341"/>
    </location>
</feature>
<organism evidence="3 4">
    <name type="scientific">Streptococcus acidominimus</name>
    <dbReference type="NCBI Taxonomy" id="1326"/>
    <lineage>
        <taxon>Bacteria</taxon>
        <taxon>Bacillati</taxon>
        <taxon>Bacillota</taxon>
        <taxon>Bacilli</taxon>
        <taxon>Lactobacillales</taxon>
        <taxon>Streptococcaceae</taxon>
        <taxon>Streptococcus</taxon>
    </lineage>
</organism>
<dbReference type="EMBL" id="LT906454">
    <property type="protein sequence ID" value="SNV31852.1"/>
    <property type="molecule type" value="Genomic_DNA"/>
</dbReference>
<evidence type="ECO:0000259" key="2">
    <source>
        <dbReference type="Pfam" id="PF01757"/>
    </source>
</evidence>
<dbReference type="Pfam" id="PF01757">
    <property type="entry name" value="Acyl_transf_3"/>
    <property type="match status" value="1"/>
</dbReference>
<proteinExistence type="predicted"/>
<dbReference type="PANTHER" id="PTHR23028:SF53">
    <property type="entry name" value="ACYL_TRANSF_3 DOMAIN-CONTAINING PROTEIN"/>
    <property type="match status" value="1"/>
</dbReference>
<dbReference type="InterPro" id="IPR050879">
    <property type="entry name" value="Acyltransferase_3"/>
</dbReference>
<dbReference type="EC" id="3.1.26.5" evidence="3"/>
<keyword evidence="1" id="KW-1133">Transmembrane helix</keyword>
<dbReference type="GO" id="GO:0016747">
    <property type="term" value="F:acyltransferase activity, transferring groups other than amino-acyl groups"/>
    <property type="evidence" value="ECO:0007669"/>
    <property type="project" value="InterPro"/>
</dbReference>